<feature type="transmembrane region" description="Helical" evidence="1">
    <location>
        <begin position="118"/>
        <end position="140"/>
    </location>
</feature>
<accession>A0A3N6PXN9</accession>
<evidence type="ECO:0000313" key="2">
    <source>
        <dbReference type="EMBL" id="RQH22329.1"/>
    </source>
</evidence>
<reference evidence="2 3" key="1">
    <citation type="journal article" date="2018" name="ACS Chem. Biol.">
        <title>Ketoreductase domain dysfunction expands chemodiversity: malyngamide biosynthesis in the cyanobacterium Okeania hirsuta.</title>
        <authorList>
            <person name="Moss N.A."/>
            <person name="Leao T."/>
            <person name="Rankin M."/>
            <person name="McCullough T.M."/>
            <person name="Qu P."/>
            <person name="Korobeynikov A."/>
            <person name="Smith J.L."/>
            <person name="Gerwick L."/>
            <person name="Gerwick W.H."/>
        </authorList>
    </citation>
    <scope>NUCLEOTIDE SEQUENCE [LARGE SCALE GENOMIC DNA]</scope>
    <source>
        <strain evidence="2 3">PAB10Feb10-1</strain>
    </source>
</reference>
<feature type="transmembrane region" description="Helical" evidence="1">
    <location>
        <begin position="273"/>
        <end position="298"/>
    </location>
</feature>
<dbReference type="RefSeq" id="WP_124144261.1">
    <property type="nucleotide sequence ID" value="NZ_CAWOKI010000003.1"/>
</dbReference>
<keyword evidence="1" id="KW-1133">Transmembrane helix</keyword>
<feature type="transmembrane region" description="Helical" evidence="1">
    <location>
        <begin position="81"/>
        <end position="103"/>
    </location>
</feature>
<feature type="transmembrane region" description="Helical" evidence="1">
    <location>
        <begin position="147"/>
        <end position="166"/>
    </location>
</feature>
<feature type="transmembrane region" description="Helical" evidence="1">
    <location>
        <begin position="45"/>
        <end position="69"/>
    </location>
</feature>
<name>A0A3N6PXN9_9CYAN</name>
<keyword evidence="3" id="KW-1185">Reference proteome</keyword>
<dbReference type="EMBL" id="RCBY01000372">
    <property type="protein sequence ID" value="RQH22329.1"/>
    <property type="molecule type" value="Genomic_DNA"/>
</dbReference>
<protein>
    <submittedName>
        <fullName evidence="2">UPF0104 family protein</fullName>
    </submittedName>
</protein>
<keyword evidence="1" id="KW-0812">Transmembrane</keyword>
<keyword evidence="1" id="KW-0472">Membrane</keyword>
<dbReference type="Proteomes" id="UP000269154">
    <property type="component" value="Unassembled WGS sequence"/>
</dbReference>
<dbReference type="AlphaFoldDB" id="A0A3N6PXN9"/>
<comment type="caution">
    <text evidence="2">The sequence shown here is derived from an EMBL/GenBank/DDBJ whole genome shotgun (WGS) entry which is preliminary data.</text>
</comment>
<feature type="transmembrane region" description="Helical" evidence="1">
    <location>
        <begin position="230"/>
        <end position="253"/>
    </location>
</feature>
<feature type="transmembrane region" description="Helical" evidence="1">
    <location>
        <begin position="201"/>
        <end position="223"/>
    </location>
</feature>
<gene>
    <name evidence="2" type="ORF">D5R40_31125</name>
</gene>
<organism evidence="2 3">
    <name type="scientific">Okeania hirsuta</name>
    <dbReference type="NCBI Taxonomy" id="1458930"/>
    <lineage>
        <taxon>Bacteria</taxon>
        <taxon>Bacillati</taxon>
        <taxon>Cyanobacteriota</taxon>
        <taxon>Cyanophyceae</taxon>
        <taxon>Oscillatoriophycideae</taxon>
        <taxon>Oscillatoriales</taxon>
        <taxon>Microcoleaceae</taxon>
        <taxon>Okeania</taxon>
    </lineage>
</organism>
<sequence>MKKVLSRLKPYLAWIILGVTLFFLTKTLKDQWQQVLEIRISDSGWVSLGTAFIVTIIAHLWSGWVWFWIIKEFNQSVNLRWTIRVYLLTNVAKYLPGNIWHFYGRISSIKQAGVPVEIALLTVLIEPLLMAAAALAIALFASTQESLFLQFLCFFVVIFILHPRILNPVIKYLAKLKLTVKKSDSYLHTELKLVRYPIKPFFGEICFILLRGSGFLLTMLAFNSIEFNQVLLIISVFSLAWLLGLVVPGAPGGVGVFEATALALLEQKFSPGIVLSAVAFYRLISVLAETFAAALAWLDQQNQQ</sequence>
<proteinExistence type="predicted"/>
<evidence type="ECO:0000256" key="1">
    <source>
        <dbReference type="SAM" id="Phobius"/>
    </source>
</evidence>
<evidence type="ECO:0000313" key="3">
    <source>
        <dbReference type="Proteomes" id="UP000269154"/>
    </source>
</evidence>
<dbReference type="OrthoDB" id="2542372at2"/>